<dbReference type="EMBL" id="CAKOGL010000003">
    <property type="protein sequence ID" value="CAH2085079.1"/>
    <property type="molecule type" value="Genomic_DNA"/>
</dbReference>
<evidence type="ECO:0000256" key="1">
    <source>
        <dbReference type="ARBA" id="ARBA00022723"/>
    </source>
</evidence>
<evidence type="ECO:0000259" key="4">
    <source>
        <dbReference type="SMART" id="SM00249"/>
    </source>
</evidence>
<organism evidence="5 6">
    <name type="scientific">Euphydryas editha</name>
    <name type="common">Edith's checkerspot</name>
    <dbReference type="NCBI Taxonomy" id="104508"/>
    <lineage>
        <taxon>Eukaryota</taxon>
        <taxon>Metazoa</taxon>
        <taxon>Ecdysozoa</taxon>
        <taxon>Arthropoda</taxon>
        <taxon>Hexapoda</taxon>
        <taxon>Insecta</taxon>
        <taxon>Pterygota</taxon>
        <taxon>Neoptera</taxon>
        <taxon>Endopterygota</taxon>
        <taxon>Lepidoptera</taxon>
        <taxon>Glossata</taxon>
        <taxon>Ditrysia</taxon>
        <taxon>Papilionoidea</taxon>
        <taxon>Nymphalidae</taxon>
        <taxon>Nymphalinae</taxon>
        <taxon>Euphydryas</taxon>
    </lineage>
</organism>
<keyword evidence="6" id="KW-1185">Reference proteome</keyword>
<keyword evidence="2" id="KW-0863">Zinc-finger</keyword>
<keyword evidence="1" id="KW-0479">Metal-binding</keyword>
<dbReference type="SMART" id="SM00249">
    <property type="entry name" value="PHD"/>
    <property type="match status" value="1"/>
</dbReference>
<proteinExistence type="predicted"/>
<accession>A0AAU9TEC8</accession>
<evidence type="ECO:0000256" key="3">
    <source>
        <dbReference type="ARBA" id="ARBA00022833"/>
    </source>
</evidence>
<dbReference type="GO" id="GO:0008270">
    <property type="term" value="F:zinc ion binding"/>
    <property type="evidence" value="ECO:0007669"/>
    <property type="project" value="UniProtKB-KW"/>
</dbReference>
<protein>
    <recommendedName>
        <fullName evidence="4">Zinc finger PHD-type domain-containing protein</fullName>
    </recommendedName>
</protein>
<dbReference type="Pfam" id="PF03184">
    <property type="entry name" value="DDE_1"/>
    <property type="match status" value="1"/>
</dbReference>
<dbReference type="Proteomes" id="UP001153954">
    <property type="component" value="Unassembled WGS sequence"/>
</dbReference>
<dbReference type="InterPro" id="IPR001965">
    <property type="entry name" value="Znf_PHD"/>
</dbReference>
<gene>
    <name evidence="5" type="ORF">EEDITHA_LOCUS1592</name>
</gene>
<comment type="caution">
    <text evidence="5">The sequence shown here is derived from an EMBL/GenBank/DDBJ whole genome shotgun (WGS) entry which is preliminary data.</text>
</comment>
<evidence type="ECO:0000256" key="2">
    <source>
        <dbReference type="ARBA" id="ARBA00022771"/>
    </source>
</evidence>
<dbReference type="PANTHER" id="PTHR19303">
    <property type="entry name" value="TRANSPOSON"/>
    <property type="match status" value="1"/>
</dbReference>
<dbReference type="InterPro" id="IPR013083">
    <property type="entry name" value="Znf_RING/FYVE/PHD"/>
</dbReference>
<dbReference type="CDD" id="cd15517">
    <property type="entry name" value="PHD_TCF19_like"/>
    <property type="match status" value="1"/>
</dbReference>
<name>A0AAU9TEC8_EUPED</name>
<sequence>MVGDLFVKWMKHFVSFAGCNLESKVILILDGHSSHKKLEALEFAKANGVLLLCLPPHCTHRMQPLDVSFFGPLDAYYNREMNTWLKTHPGRTVGLHQVAGIFGRAYGSAASVGNIMSGFEKTGICPLNVHIFSDHLFLPSEVTENVIETGDRERAEGNVKEFPGSATGLTQLFQDDLAPIAPVQCDCQVIAGSSTTQEMLNEISPYPKSVSTGHARNTKRKVTGSQVLTGTPFINEVKAQVQNKKEKEHRKSVRAQKQVKRAILQGDSDVEPLEHFTQDTVDDDDSDAACLYCNELYSKSKPGEHWVCCQLCKRWSHILCAGVAARTKVFKCELCTDN</sequence>
<feature type="domain" description="Zinc finger PHD-type" evidence="4">
    <location>
        <begin position="289"/>
        <end position="336"/>
    </location>
</feature>
<dbReference type="GO" id="GO:0003677">
    <property type="term" value="F:DNA binding"/>
    <property type="evidence" value="ECO:0007669"/>
    <property type="project" value="TreeGrafter"/>
</dbReference>
<reference evidence="5" key="1">
    <citation type="submission" date="2022-03" db="EMBL/GenBank/DDBJ databases">
        <authorList>
            <person name="Tunstrom K."/>
        </authorList>
    </citation>
    <scope>NUCLEOTIDE SEQUENCE</scope>
</reference>
<evidence type="ECO:0000313" key="6">
    <source>
        <dbReference type="Proteomes" id="UP001153954"/>
    </source>
</evidence>
<dbReference type="GO" id="GO:0005634">
    <property type="term" value="C:nucleus"/>
    <property type="evidence" value="ECO:0007669"/>
    <property type="project" value="TreeGrafter"/>
</dbReference>
<dbReference type="AlphaFoldDB" id="A0AAU9TEC8"/>
<dbReference type="InterPro" id="IPR004875">
    <property type="entry name" value="DDE_SF_endonuclease_dom"/>
</dbReference>
<dbReference type="Gene3D" id="3.30.40.10">
    <property type="entry name" value="Zinc/RING finger domain, C3HC4 (zinc finger)"/>
    <property type="match status" value="1"/>
</dbReference>
<dbReference type="PANTHER" id="PTHR19303:SF71">
    <property type="entry name" value="ZINC FINGER PHD-TYPE DOMAIN-CONTAINING PROTEIN"/>
    <property type="match status" value="1"/>
</dbReference>
<dbReference type="InterPro" id="IPR011011">
    <property type="entry name" value="Znf_FYVE_PHD"/>
</dbReference>
<evidence type="ECO:0000313" key="5">
    <source>
        <dbReference type="EMBL" id="CAH2085079.1"/>
    </source>
</evidence>
<keyword evidence="3" id="KW-0862">Zinc</keyword>
<dbReference type="SUPFAM" id="SSF57903">
    <property type="entry name" value="FYVE/PHD zinc finger"/>
    <property type="match status" value="1"/>
</dbReference>
<dbReference type="InterPro" id="IPR050863">
    <property type="entry name" value="CenT-Element_Derived"/>
</dbReference>